<sequence length="99" mass="10041">MPRILFPALVILSTAPTLAAADSAENCAATSAIVAEAVSLRADGATQAAATRTLGAADIDGKYLPAVQPLVEWVYTLPEDQLTAAAPTAFEAACLKQAG</sequence>
<proteinExistence type="predicted"/>
<dbReference type="RefSeq" id="WP_108691765.1">
    <property type="nucleotide sequence ID" value="NZ_QCYH01000004.1"/>
</dbReference>
<feature type="signal peptide" evidence="1">
    <location>
        <begin position="1"/>
        <end position="19"/>
    </location>
</feature>
<dbReference type="EMBL" id="QCYH01000004">
    <property type="protein sequence ID" value="PVA10251.1"/>
    <property type="molecule type" value="Genomic_DNA"/>
</dbReference>
<dbReference type="OrthoDB" id="7875126at2"/>
<keyword evidence="1" id="KW-0732">Signal</keyword>
<keyword evidence="3" id="KW-1185">Reference proteome</keyword>
<evidence type="ECO:0000256" key="1">
    <source>
        <dbReference type="SAM" id="SignalP"/>
    </source>
</evidence>
<gene>
    <name evidence="2" type="ORF">DC366_08360</name>
</gene>
<feature type="chain" id="PRO_5015605688" evidence="1">
    <location>
        <begin position="20"/>
        <end position="99"/>
    </location>
</feature>
<protein>
    <submittedName>
        <fullName evidence="2">DNA primase</fullName>
    </submittedName>
</protein>
<reference evidence="2 3" key="1">
    <citation type="submission" date="2018-04" db="EMBL/GenBank/DDBJ databases">
        <title>Pelagivirga bohaiensis gen. nov., sp. nov., a bacterium isolated from the Bohai Sea.</title>
        <authorList>
            <person name="Ji X."/>
        </authorList>
    </citation>
    <scope>NUCLEOTIDE SEQUENCE [LARGE SCALE GENOMIC DNA]</scope>
    <source>
        <strain evidence="2 3">BH-SD19</strain>
    </source>
</reference>
<name>A0A2T7G744_9RHOB</name>
<accession>A0A2T7G744</accession>
<dbReference type="AlphaFoldDB" id="A0A2T7G744"/>
<dbReference type="Proteomes" id="UP000244446">
    <property type="component" value="Unassembled WGS sequence"/>
</dbReference>
<evidence type="ECO:0000313" key="3">
    <source>
        <dbReference type="Proteomes" id="UP000244446"/>
    </source>
</evidence>
<comment type="caution">
    <text evidence="2">The sequence shown here is derived from an EMBL/GenBank/DDBJ whole genome shotgun (WGS) entry which is preliminary data.</text>
</comment>
<evidence type="ECO:0000313" key="2">
    <source>
        <dbReference type="EMBL" id="PVA10251.1"/>
    </source>
</evidence>
<organism evidence="2 3">
    <name type="scientific">Pelagivirga sediminicola</name>
    <dbReference type="NCBI Taxonomy" id="2170575"/>
    <lineage>
        <taxon>Bacteria</taxon>
        <taxon>Pseudomonadati</taxon>
        <taxon>Pseudomonadota</taxon>
        <taxon>Alphaproteobacteria</taxon>
        <taxon>Rhodobacterales</taxon>
        <taxon>Paracoccaceae</taxon>
        <taxon>Pelagivirga</taxon>
    </lineage>
</organism>